<dbReference type="Gene3D" id="2.40.160.20">
    <property type="match status" value="1"/>
</dbReference>
<dbReference type="InterPro" id="IPR011250">
    <property type="entry name" value="OMP/PagP_B-barrel"/>
</dbReference>
<feature type="signal peptide" evidence="1">
    <location>
        <begin position="1"/>
        <end position="22"/>
    </location>
</feature>
<feature type="domain" description="DUF6089" evidence="2">
    <location>
        <begin position="178"/>
        <end position="240"/>
    </location>
</feature>
<dbReference type="SUPFAM" id="SSF56925">
    <property type="entry name" value="OMPA-like"/>
    <property type="match status" value="1"/>
</dbReference>
<feature type="chain" id="PRO_5046509436" evidence="1">
    <location>
        <begin position="23"/>
        <end position="336"/>
    </location>
</feature>
<keyword evidence="1" id="KW-0732">Signal</keyword>
<evidence type="ECO:0000259" key="2">
    <source>
        <dbReference type="Pfam" id="PF19573"/>
    </source>
</evidence>
<gene>
    <name evidence="3" type="ORF">Q0590_21195</name>
</gene>
<dbReference type="Proteomes" id="UP001168528">
    <property type="component" value="Unassembled WGS sequence"/>
</dbReference>
<evidence type="ECO:0000256" key="1">
    <source>
        <dbReference type="SAM" id="SignalP"/>
    </source>
</evidence>
<reference evidence="3" key="1">
    <citation type="submission" date="2023-07" db="EMBL/GenBank/DDBJ databases">
        <title>The genome sequence of Rhodocytophaga aerolata KACC 12507.</title>
        <authorList>
            <person name="Zhang X."/>
        </authorList>
    </citation>
    <scope>NUCLEOTIDE SEQUENCE</scope>
    <source>
        <strain evidence="3">KACC 12507</strain>
    </source>
</reference>
<organism evidence="3 4">
    <name type="scientific">Rhodocytophaga aerolata</name>
    <dbReference type="NCBI Taxonomy" id="455078"/>
    <lineage>
        <taxon>Bacteria</taxon>
        <taxon>Pseudomonadati</taxon>
        <taxon>Bacteroidota</taxon>
        <taxon>Cytophagia</taxon>
        <taxon>Cytophagales</taxon>
        <taxon>Rhodocytophagaceae</taxon>
        <taxon>Rhodocytophaga</taxon>
    </lineage>
</organism>
<dbReference type="EMBL" id="JAUKPO010000014">
    <property type="protein sequence ID" value="MDO1448807.1"/>
    <property type="molecule type" value="Genomic_DNA"/>
</dbReference>
<dbReference type="InterPro" id="IPR045743">
    <property type="entry name" value="DUF6089"/>
</dbReference>
<keyword evidence="4" id="KW-1185">Reference proteome</keyword>
<proteinExistence type="predicted"/>
<protein>
    <submittedName>
        <fullName evidence="3">DUF6089 family protein</fullName>
    </submittedName>
</protein>
<sequence>MKKSTLFLFLICFIWAIPQSFAQKYTRNKQYTSVGGSINAMNYFGDITPSSSFTSADVRFTRPNLGAYIQHRYTPRLSVRAAFSWGRLKGDDFISANPTDVNGRYRYVRNNHFRNDIKELSVVGIWDLFENRNTFLRRPDFVPYVFAGIALFHHNPKARTPEEDGRNWVALQPLGTEGQFISGQNNPNPYSRIQIALPAGVGVRYKLSSRIDLGFEIGYRYTFTDYLDDVSGNYPDMAALRTASGDLAVKMSNRTLENIAANTGESREATLNRILNDTGLRAITYVGSDGNLYETVNGYGIRGDQRGKPSEKDWYLVTGFQINYILIKGVRCPKFR</sequence>
<accession>A0ABT8R9P9</accession>
<comment type="caution">
    <text evidence="3">The sequence shown here is derived from an EMBL/GenBank/DDBJ whole genome shotgun (WGS) entry which is preliminary data.</text>
</comment>
<dbReference type="Pfam" id="PF19573">
    <property type="entry name" value="DUF6089"/>
    <property type="match status" value="2"/>
</dbReference>
<evidence type="ECO:0000313" key="4">
    <source>
        <dbReference type="Proteomes" id="UP001168528"/>
    </source>
</evidence>
<feature type="domain" description="DUF6089" evidence="2">
    <location>
        <begin position="25"/>
        <end position="156"/>
    </location>
</feature>
<name>A0ABT8R9P9_9BACT</name>
<dbReference type="RefSeq" id="WP_302039609.1">
    <property type="nucleotide sequence ID" value="NZ_JAUKPO010000014.1"/>
</dbReference>
<evidence type="ECO:0000313" key="3">
    <source>
        <dbReference type="EMBL" id="MDO1448807.1"/>
    </source>
</evidence>